<keyword evidence="10" id="KW-1185">Reference proteome</keyword>
<dbReference type="CDD" id="cd08279">
    <property type="entry name" value="Zn_ADH_class_III"/>
    <property type="match status" value="1"/>
</dbReference>
<evidence type="ECO:0000256" key="1">
    <source>
        <dbReference type="ARBA" id="ARBA00001947"/>
    </source>
</evidence>
<feature type="domain" description="Enoyl reductase (ER)" evidence="8">
    <location>
        <begin position="8"/>
        <end position="357"/>
    </location>
</feature>
<gene>
    <name evidence="9" type="ORF">EFK50_14285</name>
</gene>
<dbReference type="AlphaFoldDB" id="A0A3N0CHH6"/>
<evidence type="ECO:0000313" key="9">
    <source>
        <dbReference type="EMBL" id="RNL62895.1"/>
    </source>
</evidence>
<dbReference type="InterPro" id="IPR002328">
    <property type="entry name" value="ADH_Zn_CS"/>
</dbReference>
<dbReference type="InterPro" id="IPR011032">
    <property type="entry name" value="GroES-like_sf"/>
</dbReference>
<keyword evidence="5" id="KW-0560">Oxidoreductase</keyword>
<dbReference type="Pfam" id="PF00107">
    <property type="entry name" value="ADH_zinc_N"/>
    <property type="match status" value="1"/>
</dbReference>
<evidence type="ECO:0000256" key="5">
    <source>
        <dbReference type="ARBA" id="ARBA00023002"/>
    </source>
</evidence>
<dbReference type="GO" id="GO:0051903">
    <property type="term" value="F:S-(hydroxymethyl)glutathione dehydrogenase [NAD(P)+] activity"/>
    <property type="evidence" value="ECO:0007669"/>
    <property type="project" value="TreeGrafter"/>
</dbReference>
<dbReference type="Pfam" id="PF08240">
    <property type="entry name" value="ADH_N"/>
    <property type="match status" value="1"/>
</dbReference>
<dbReference type="PANTHER" id="PTHR43880">
    <property type="entry name" value="ALCOHOL DEHYDROGENASE"/>
    <property type="match status" value="1"/>
</dbReference>
<name>A0A3N0CHH6_9ACTN</name>
<evidence type="ECO:0000259" key="8">
    <source>
        <dbReference type="SMART" id="SM00829"/>
    </source>
</evidence>
<dbReference type="GO" id="GO:0005829">
    <property type="term" value="C:cytosol"/>
    <property type="evidence" value="ECO:0007669"/>
    <property type="project" value="TreeGrafter"/>
</dbReference>
<evidence type="ECO:0000256" key="2">
    <source>
        <dbReference type="ARBA" id="ARBA00008072"/>
    </source>
</evidence>
<keyword evidence="3 7" id="KW-0479">Metal-binding</keyword>
<keyword evidence="4 7" id="KW-0862">Zinc</keyword>
<comment type="cofactor">
    <cofactor evidence="1 7">
        <name>Zn(2+)</name>
        <dbReference type="ChEBI" id="CHEBI:29105"/>
    </cofactor>
</comment>
<dbReference type="SUPFAM" id="SSF51735">
    <property type="entry name" value="NAD(P)-binding Rossmann-fold domains"/>
    <property type="match status" value="1"/>
</dbReference>
<dbReference type="InterPro" id="IPR013149">
    <property type="entry name" value="ADH-like_C"/>
</dbReference>
<dbReference type="RefSeq" id="WP_123228187.1">
    <property type="nucleotide sequence ID" value="NZ_RJSE01000007.1"/>
</dbReference>
<dbReference type="SMART" id="SM00829">
    <property type="entry name" value="PKS_ER"/>
    <property type="match status" value="1"/>
</dbReference>
<accession>A0A3N0CHH6</accession>
<dbReference type="InterPro" id="IPR036291">
    <property type="entry name" value="NAD(P)-bd_dom_sf"/>
</dbReference>
<evidence type="ECO:0000313" key="10">
    <source>
        <dbReference type="Proteomes" id="UP000267128"/>
    </source>
</evidence>
<reference evidence="9 10" key="1">
    <citation type="submission" date="2018-11" db="EMBL/GenBank/DDBJ databases">
        <authorList>
            <person name="Li F."/>
        </authorList>
    </citation>
    <scope>NUCLEOTIDE SEQUENCE [LARGE SCALE GENOMIC DNA]</scope>
    <source>
        <strain evidence="9 10">Gsoil 097</strain>
    </source>
</reference>
<evidence type="ECO:0000256" key="4">
    <source>
        <dbReference type="ARBA" id="ARBA00022833"/>
    </source>
</evidence>
<dbReference type="InterPro" id="IPR013154">
    <property type="entry name" value="ADH-like_N"/>
</dbReference>
<dbReference type="GO" id="GO:0008270">
    <property type="term" value="F:zinc ion binding"/>
    <property type="evidence" value="ECO:0007669"/>
    <property type="project" value="InterPro"/>
</dbReference>
<dbReference type="OrthoDB" id="334894at2"/>
<comment type="caution">
    <text evidence="9">The sequence shown here is derived from an EMBL/GenBank/DDBJ whole genome shotgun (WGS) entry which is preliminary data.</text>
</comment>
<protein>
    <submittedName>
        <fullName evidence="9">Zn-dependent alcohol dehydrogenase</fullName>
    </submittedName>
</protein>
<dbReference type="PANTHER" id="PTHR43880:SF12">
    <property type="entry name" value="ALCOHOL DEHYDROGENASE CLASS-3"/>
    <property type="match status" value="1"/>
</dbReference>
<dbReference type="SUPFAM" id="SSF50129">
    <property type="entry name" value="GroES-like"/>
    <property type="match status" value="2"/>
</dbReference>
<evidence type="ECO:0000256" key="7">
    <source>
        <dbReference type="RuleBase" id="RU361277"/>
    </source>
</evidence>
<evidence type="ECO:0000256" key="3">
    <source>
        <dbReference type="ARBA" id="ARBA00022723"/>
    </source>
</evidence>
<dbReference type="GO" id="GO:0046294">
    <property type="term" value="P:formaldehyde catabolic process"/>
    <property type="evidence" value="ECO:0007669"/>
    <property type="project" value="TreeGrafter"/>
</dbReference>
<dbReference type="Gene3D" id="3.40.50.720">
    <property type="entry name" value="NAD(P)-binding Rossmann-like Domain"/>
    <property type="match status" value="1"/>
</dbReference>
<evidence type="ECO:0000256" key="6">
    <source>
        <dbReference type="ARBA" id="ARBA00023027"/>
    </source>
</evidence>
<keyword evidence="6" id="KW-0520">NAD</keyword>
<comment type="similarity">
    <text evidence="2 7">Belongs to the zinc-containing alcohol dehydrogenase family.</text>
</comment>
<dbReference type="Proteomes" id="UP000267128">
    <property type="component" value="Unassembled WGS sequence"/>
</dbReference>
<dbReference type="InterPro" id="IPR020843">
    <property type="entry name" value="ER"/>
</dbReference>
<dbReference type="FunFam" id="3.40.50.720:FF:000003">
    <property type="entry name" value="S-(hydroxymethyl)glutathione dehydrogenase"/>
    <property type="match status" value="1"/>
</dbReference>
<dbReference type="Gene3D" id="3.90.180.10">
    <property type="entry name" value="Medium-chain alcohol dehydrogenases, catalytic domain"/>
    <property type="match status" value="1"/>
</dbReference>
<organism evidence="9 10">
    <name type="scientific">Nocardioides marmoriginsengisoli</name>
    <dbReference type="NCBI Taxonomy" id="661483"/>
    <lineage>
        <taxon>Bacteria</taxon>
        <taxon>Bacillati</taxon>
        <taxon>Actinomycetota</taxon>
        <taxon>Actinomycetes</taxon>
        <taxon>Propionibacteriales</taxon>
        <taxon>Nocardioidaceae</taxon>
        <taxon>Nocardioides</taxon>
    </lineage>
</organism>
<sequence length="358" mass="37285">MRAAVLHEHNAPLIIEELELLPLAADEIRVEVTASGVCHSDVMVASGGVPFPLPLILGHEGAGRVLEVGAGVVDLRPGDHVVAAFTPVCGRCFFCVRGQTNLCTFGQELGMVPKGVLADGREVAALTNLGTFADVLTAHRSSLVKVETDLPDEQLALLGCGVTTGVGAALNTANVTAGSTVVVIGCGGVGLSVIQGARIAGAARIFAVDPVEMKRKSALDFGATDVIDPTTEDVIDVVKTATRGLGADFTFEVVGRAETLVQAFDAARPGGDVVLVGFAPVGAQVSLPILQMMVEEKSVRGSNFGSAQFLRDLPRLIALVEGGRLDVDSMISRRIRLDEVNDAFRAMDAGEVIRSVIV</sequence>
<dbReference type="PROSITE" id="PS00059">
    <property type="entry name" value="ADH_ZINC"/>
    <property type="match status" value="1"/>
</dbReference>
<proteinExistence type="inferred from homology"/>
<dbReference type="EMBL" id="RJSE01000007">
    <property type="protein sequence ID" value="RNL62895.1"/>
    <property type="molecule type" value="Genomic_DNA"/>
</dbReference>